<reference evidence="2" key="1">
    <citation type="journal article" date="2019" name="Int. J. Syst. Evol. Microbiol.">
        <title>The Global Catalogue of Microorganisms (GCM) 10K type strain sequencing project: providing services to taxonomists for standard genome sequencing and annotation.</title>
        <authorList>
            <consortium name="The Broad Institute Genomics Platform"/>
            <consortium name="The Broad Institute Genome Sequencing Center for Infectious Disease"/>
            <person name="Wu L."/>
            <person name="Ma J."/>
        </authorList>
    </citation>
    <scope>NUCLEOTIDE SEQUENCE [LARGE SCALE GENOMIC DNA]</scope>
    <source>
        <strain evidence="2">CGMCC 1.15043</strain>
    </source>
</reference>
<proteinExistence type="predicted"/>
<gene>
    <name evidence="1" type="ORF">GCM10008018_66820</name>
</gene>
<evidence type="ECO:0000313" key="1">
    <source>
        <dbReference type="EMBL" id="GGA12399.1"/>
    </source>
</evidence>
<evidence type="ECO:0000313" key="2">
    <source>
        <dbReference type="Proteomes" id="UP000615455"/>
    </source>
</evidence>
<organism evidence="1 2">
    <name type="scientific">Paenibacillus marchantiophytorum</name>
    <dbReference type="NCBI Taxonomy" id="1619310"/>
    <lineage>
        <taxon>Bacteria</taxon>
        <taxon>Bacillati</taxon>
        <taxon>Bacillota</taxon>
        <taxon>Bacilli</taxon>
        <taxon>Bacillales</taxon>
        <taxon>Paenibacillaceae</taxon>
        <taxon>Paenibacillus</taxon>
    </lineage>
</organism>
<keyword evidence="2" id="KW-1185">Reference proteome</keyword>
<name>A0ABQ1FHI3_9BACL</name>
<sequence>MGMEKRPNVSCKRFSITSVGPLNGLKHSNRDKIMTNATAYSSTVWFGNSQTLEPQGSEGFCEKSQMKFCQLTNLAWLRYNE</sequence>
<comment type="caution">
    <text evidence="1">The sequence shown here is derived from an EMBL/GenBank/DDBJ whole genome shotgun (WGS) entry which is preliminary data.</text>
</comment>
<protein>
    <submittedName>
        <fullName evidence="1">Uncharacterized protein</fullName>
    </submittedName>
</protein>
<dbReference type="Proteomes" id="UP000615455">
    <property type="component" value="Unassembled WGS sequence"/>
</dbReference>
<accession>A0ABQ1FHI3</accession>
<dbReference type="EMBL" id="BMHE01000066">
    <property type="protein sequence ID" value="GGA12399.1"/>
    <property type="molecule type" value="Genomic_DNA"/>
</dbReference>